<dbReference type="RefSeq" id="WP_072695351.1">
    <property type="nucleotide sequence ID" value="NZ_FRDI01000002.1"/>
</dbReference>
<sequence>MNKATIIKLHNITNRFGKHTVHKNLNLDVYKGEVLSLIGGSGSGKSVLLRCMLGLRHPTHGTVSVFNTNIQKASESELQKLRKRWGVLFQGGALFSSLTVKENIATLLNEYTNLNNKLVNEIAMLKIRMVGLPENSADKYPSQLSGGMIKRAGLARALALDPELLFLDEPTAGLDPISAEAFDALIVSLKETLGLTVCIVTHDLDTLFAISDRVAVLAEKKIAAIGTIDEVKQVPLPWIQEYFNGKRGREVSGTQEKNKL</sequence>
<dbReference type="SUPFAM" id="SSF52540">
    <property type="entry name" value="P-loop containing nucleoside triphosphate hydrolases"/>
    <property type="match status" value="1"/>
</dbReference>
<organism evidence="5 6">
    <name type="scientific">Desulfovibrio litoralis DSM 11393</name>
    <dbReference type="NCBI Taxonomy" id="1121455"/>
    <lineage>
        <taxon>Bacteria</taxon>
        <taxon>Pseudomonadati</taxon>
        <taxon>Thermodesulfobacteriota</taxon>
        <taxon>Desulfovibrionia</taxon>
        <taxon>Desulfovibrionales</taxon>
        <taxon>Desulfovibrionaceae</taxon>
        <taxon>Desulfovibrio</taxon>
    </lineage>
</organism>
<gene>
    <name evidence="5" type="ORF">SAMN02745728_00068</name>
</gene>
<dbReference type="Pfam" id="PF00005">
    <property type="entry name" value="ABC_tran"/>
    <property type="match status" value="1"/>
</dbReference>
<evidence type="ECO:0000256" key="3">
    <source>
        <dbReference type="ARBA" id="ARBA00022840"/>
    </source>
</evidence>
<dbReference type="GO" id="GO:0005524">
    <property type="term" value="F:ATP binding"/>
    <property type="evidence" value="ECO:0007669"/>
    <property type="project" value="UniProtKB-KW"/>
</dbReference>
<evidence type="ECO:0000259" key="4">
    <source>
        <dbReference type="PROSITE" id="PS50893"/>
    </source>
</evidence>
<evidence type="ECO:0000256" key="1">
    <source>
        <dbReference type="ARBA" id="ARBA00022448"/>
    </source>
</evidence>
<keyword evidence="6" id="KW-1185">Reference proteome</keyword>
<dbReference type="PANTHER" id="PTHR43023:SF3">
    <property type="entry name" value="PROTEIN TRIGALACTOSYLDIACYLGLYCEROL 3, CHLOROPLASTIC"/>
    <property type="match status" value="1"/>
</dbReference>
<feature type="domain" description="ABC transporter" evidence="4">
    <location>
        <begin position="7"/>
        <end position="244"/>
    </location>
</feature>
<reference evidence="5 6" key="1">
    <citation type="submission" date="2016-12" db="EMBL/GenBank/DDBJ databases">
        <authorList>
            <person name="Song W.-J."/>
            <person name="Kurnit D.M."/>
        </authorList>
    </citation>
    <scope>NUCLEOTIDE SEQUENCE [LARGE SCALE GENOMIC DNA]</scope>
    <source>
        <strain evidence="5 6">DSM 11393</strain>
    </source>
</reference>
<dbReference type="PANTHER" id="PTHR43023">
    <property type="entry name" value="PROTEIN TRIGALACTOSYLDIACYLGLYCEROL 3, CHLOROPLASTIC"/>
    <property type="match status" value="1"/>
</dbReference>
<dbReference type="PROSITE" id="PS50893">
    <property type="entry name" value="ABC_TRANSPORTER_2"/>
    <property type="match status" value="1"/>
</dbReference>
<evidence type="ECO:0000313" key="5">
    <source>
        <dbReference type="EMBL" id="SHN48899.1"/>
    </source>
</evidence>
<dbReference type="STRING" id="1121455.SAMN02745728_00068"/>
<dbReference type="SMART" id="SM00382">
    <property type="entry name" value="AAA"/>
    <property type="match status" value="1"/>
</dbReference>
<proteinExistence type="predicted"/>
<dbReference type="OrthoDB" id="9809450at2"/>
<evidence type="ECO:0000313" key="6">
    <source>
        <dbReference type="Proteomes" id="UP000186469"/>
    </source>
</evidence>
<dbReference type="EMBL" id="FRDI01000002">
    <property type="protein sequence ID" value="SHN48899.1"/>
    <property type="molecule type" value="Genomic_DNA"/>
</dbReference>
<protein>
    <submittedName>
        <fullName evidence="5">Phospholipid/cholesterol/gamma-HCH transport system ATP-binding protein</fullName>
    </submittedName>
</protein>
<keyword evidence="1" id="KW-0813">Transport</keyword>
<dbReference type="PROSITE" id="PS00211">
    <property type="entry name" value="ABC_TRANSPORTER_1"/>
    <property type="match status" value="1"/>
</dbReference>
<dbReference type="CDD" id="cd03261">
    <property type="entry name" value="ABC_Org_Solvent_Resistant"/>
    <property type="match status" value="1"/>
</dbReference>
<dbReference type="InterPro" id="IPR003439">
    <property type="entry name" value="ABC_transporter-like_ATP-bd"/>
</dbReference>
<dbReference type="InterPro" id="IPR027417">
    <property type="entry name" value="P-loop_NTPase"/>
</dbReference>
<evidence type="ECO:0000256" key="2">
    <source>
        <dbReference type="ARBA" id="ARBA00022741"/>
    </source>
</evidence>
<dbReference type="InterPro" id="IPR003593">
    <property type="entry name" value="AAA+_ATPase"/>
</dbReference>
<dbReference type="GO" id="GO:0016887">
    <property type="term" value="F:ATP hydrolysis activity"/>
    <property type="evidence" value="ECO:0007669"/>
    <property type="project" value="InterPro"/>
</dbReference>
<name>A0A1M7RRM9_9BACT</name>
<dbReference type="AlphaFoldDB" id="A0A1M7RRM9"/>
<dbReference type="Gene3D" id="3.40.50.300">
    <property type="entry name" value="P-loop containing nucleotide triphosphate hydrolases"/>
    <property type="match status" value="1"/>
</dbReference>
<keyword evidence="2" id="KW-0547">Nucleotide-binding</keyword>
<dbReference type="InterPro" id="IPR017871">
    <property type="entry name" value="ABC_transporter-like_CS"/>
</dbReference>
<keyword evidence="3 5" id="KW-0067">ATP-binding</keyword>
<dbReference type="Proteomes" id="UP000186469">
    <property type="component" value="Unassembled WGS sequence"/>
</dbReference>
<accession>A0A1M7RRM9</accession>